<protein>
    <submittedName>
        <fullName evidence="1">Barren inflorescence1</fullName>
    </submittedName>
</protein>
<proteinExistence type="predicted"/>
<reference evidence="1" key="1">
    <citation type="submission" date="2015-12" db="EMBL/GenBank/DDBJ databases">
        <title>Update maize B73 reference genome by single molecule sequencing technologies.</title>
        <authorList>
            <consortium name="Maize Genome Sequencing Project"/>
            <person name="Ware D."/>
        </authorList>
    </citation>
    <scope>NUCLEOTIDE SEQUENCE</scope>
    <source>
        <tissue evidence="1">Seedling</tissue>
    </source>
</reference>
<evidence type="ECO:0000313" key="1">
    <source>
        <dbReference type="EMBL" id="AQK90586.1"/>
    </source>
</evidence>
<dbReference type="AlphaFoldDB" id="A0A1D6FF67"/>
<dbReference type="EMBL" id="CM000784">
    <property type="protein sequence ID" value="AQK90586.1"/>
    <property type="molecule type" value="Genomic_DNA"/>
</dbReference>
<sequence length="51" mass="5563">MTPSLCCSLTPLVSALPSLLRQCSHTDQIELRLMLLAPNVSLLLLLVLLAF</sequence>
<name>A0A1D6FF67_MAIZE</name>
<accession>A0A1D6FF67</accession>
<organism evidence="1">
    <name type="scientific">Zea mays</name>
    <name type="common">Maize</name>
    <dbReference type="NCBI Taxonomy" id="4577"/>
    <lineage>
        <taxon>Eukaryota</taxon>
        <taxon>Viridiplantae</taxon>
        <taxon>Streptophyta</taxon>
        <taxon>Embryophyta</taxon>
        <taxon>Tracheophyta</taxon>
        <taxon>Spermatophyta</taxon>
        <taxon>Magnoliopsida</taxon>
        <taxon>Liliopsida</taxon>
        <taxon>Poales</taxon>
        <taxon>Poaceae</taxon>
        <taxon>PACMAD clade</taxon>
        <taxon>Panicoideae</taxon>
        <taxon>Andropogonodae</taxon>
        <taxon>Andropogoneae</taxon>
        <taxon>Tripsacinae</taxon>
        <taxon>Zea</taxon>
    </lineage>
</organism>
<gene>
    <name evidence="1" type="ORF">ZEAMMB73_Zm00001d008749</name>
</gene>